<dbReference type="OMA" id="EFGQWDY"/>
<dbReference type="EMBL" id="FP929128">
    <property type="protein sequence ID" value="CBX96361.1"/>
    <property type="molecule type" value="Genomic_DNA"/>
</dbReference>
<dbReference type="PANTHER" id="PTHR43329">
    <property type="entry name" value="EPOXIDE HYDROLASE"/>
    <property type="match status" value="1"/>
</dbReference>
<organism evidence="5">
    <name type="scientific">Leptosphaeria maculans (strain JN3 / isolate v23.1.3 / race Av1-4-5-6-7-8)</name>
    <name type="common">Blackleg fungus</name>
    <name type="synonym">Phoma lingam</name>
    <dbReference type="NCBI Taxonomy" id="985895"/>
    <lineage>
        <taxon>Eukaryota</taxon>
        <taxon>Fungi</taxon>
        <taxon>Dikarya</taxon>
        <taxon>Ascomycota</taxon>
        <taxon>Pezizomycotina</taxon>
        <taxon>Dothideomycetes</taxon>
        <taxon>Pleosporomycetidae</taxon>
        <taxon>Pleosporales</taxon>
        <taxon>Pleosporineae</taxon>
        <taxon>Leptosphaeriaceae</taxon>
        <taxon>Plenodomus</taxon>
        <taxon>Plenodomus lingam/Leptosphaeria maculans species complex</taxon>
    </lineage>
</organism>
<dbReference type="GO" id="GO:0016787">
    <property type="term" value="F:hydrolase activity"/>
    <property type="evidence" value="ECO:0007669"/>
    <property type="project" value="UniProtKB-KW"/>
</dbReference>
<name>E4ZYB6_LEPMJ</name>
<evidence type="ECO:0000313" key="4">
    <source>
        <dbReference type="EMBL" id="CBX96361.1"/>
    </source>
</evidence>
<feature type="domain" description="AB hydrolase-1" evidence="3">
    <location>
        <begin position="89"/>
        <end position="190"/>
    </location>
</feature>
<evidence type="ECO:0000259" key="3">
    <source>
        <dbReference type="Pfam" id="PF00561"/>
    </source>
</evidence>
<gene>
    <name evidence="4" type="ORF">LEMA_P112800.1</name>
</gene>
<dbReference type="HOGENOM" id="CLU_020336_7_2_1"/>
<dbReference type="InParanoid" id="E4ZYB6"/>
<dbReference type="InterPro" id="IPR000639">
    <property type="entry name" value="Epox_hydrolase-like"/>
</dbReference>
<dbReference type="Gene3D" id="3.40.50.1820">
    <property type="entry name" value="alpha/beta hydrolase"/>
    <property type="match status" value="1"/>
</dbReference>
<dbReference type="Pfam" id="PF00561">
    <property type="entry name" value="Abhydrolase_1"/>
    <property type="match status" value="1"/>
</dbReference>
<keyword evidence="1" id="KW-0378">Hydrolase</keyword>
<sequence>MHHQISMALTIGAWQIAFVTDLGGGDNVSVLYTNFASKHTTSAINHPQLPPPAFSQTIVNMENFRASKCTHKNGEITNYYEGGSPNGTPLIFIHGWPDIAESWHHQLNHFASLGKYRVIAPDMRGYADSTAPANKRSYSLEVLVGEMVELASHLGIQKAVWVAHDWGCGVTNALAAHHPDLFLGMVNLAVPYRTIELGLPFVKSLVNRTLYPEDEYEWGQWDYMRYYELHAEESIASFDAHVDRITPILYTRSDPNNWGKRSFTATVQRDGGWFGGHPEMLPEIPIAATIIDEHHLASLVKSHKKHGLRPAISYYLNHDVNAEYAKSEKNAGVLEFPVLFVDPKYDGVCSPSTTPKMAEPQKECTKDLTYETIESGHWVQLEKPEEVNRVLEKWLSEKF</sequence>
<dbReference type="PRINTS" id="PR00412">
    <property type="entry name" value="EPOXHYDRLASE"/>
</dbReference>
<dbReference type="Proteomes" id="UP000002668">
    <property type="component" value="Genome"/>
</dbReference>
<dbReference type="VEuPathDB" id="FungiDB:LEMA_P112800.1"/>
<accession>E4ZYB6</accession>
<protein>
    <recommendedName>
        <fullName evidence="3">AB hydrolase-1 domain-containing protein</fullName>
    </recommendedName>
</protein>
<reference evidence="5" key="1">
    <citation type="journal article" date="2011" name="Nat. Commun.">
        <title>Effector diversification within compartments of the Leptosphaeria maculans genome affected by Repeat-Induced Point mutations.</title>
        <authorList>
            <person name="Rouxel T."/>
            <person name="Grandaubert J."/>
            <person name="Hane J.K."/>
            <person name="Hoede C."/>
            <person name="van de Wouw A.P."/>
            <person name="Couloux A."/>
            <person name="Dominguez V."/>
            <person name="Anthouard V."/>
            <person name="Bally P."/>
            <person name="Bourras S."/>
            <person name="Cozijnsen A.J."/>
            <person name="Ciuffetti L.M."/>
            <person name="Degrave A."/>
            <person name="Dilmaghani A."/>
            <person name="Duret L."/>
            <person name="Fudal I."/>
            <person name="Goodwin S.B."/>
            <person name="Gout L."/>
            <person name="Glaser N."/>
            <person name="Linglin J."/>
            <person name="Kema G.H.J."/>
            <person name="Lapalu N."/>
            <person name="Lawrence C.B."/>
            <person name="May K."/>
            <person name="Meyer M."/>
            <person name="Ollivier B."/>
            <person name="Poulain J."/>
            <person name="Schoch C.L."/>
            <person name="Simon A."/>
            <person name="Spatafora J.W."/>
            <person name="Stachowiak A."/>
            <person name="Turgeon B.G."/>
            <person name="Tyler B.M."/>
            <person name="Vincent D."/>
            <person name="Weissenbach J."/>
            <person name="Amselem J."/>
            <person name="Quesneville H."/>
            <person name="Oliver R.P."/>
            <person name="Wincker P."/>
            <person name="Balesdent M.-H."/>
            <person name="Howlett B.J."/>
        </authorList>
    </citation>
    <scope>NUCLEOTIDE SEQUENCE [LARGE SCALE GENOMIC DNA]</scope>
    <source>
        <strain evidence="5">JN3 / isolate v23.1.3 / race Av1-4-5-6-7-8</strain>
    </source>
</reference>
<evidence type="ECO:0000256" key="2">
    <source>
        <dbReference type="ARBA" id="ARBA00038334"/>
    </source>
</evidence>
<dbReference type="SUPFAM" id="SSF53474">
    <property type="entry name" value="alpha/beta-Hydrolases"/>
    <property type="match status" value="1"/>
</dbReference>
<keyword evidence="5" id="KW-1185">Reference proteome</keyword>
<dbReference type="STRING" id="985895.E4ZYB6"/>
<dbReference type="AlphaFoldDB" id="E4ZYB6"/>
<evidence type="ECO:0000256" key="1">
    <source>
        <dbReference type="ARBA" id="ARBA00022801"/>
    </source>
</evidence>
<dbReference type="OrthoDB" id="408373at2759"/>
<dbReference type="eggNOG" id="KOG4178">
    <property type="taxonomic scope" value="Eukaryota"/>
</dbReference>
<dbReference type="GeneID" id="13289916"/>
<dbReference type="InterPro" id="IPR029058">
    <property type="entry name" value="AB_hydrolase_fold"/>
</dbReference>
<evidence type="ECO:0000313" key="5">
    <source>
        <dbReference type="Proteomes" id="UP000002668"/>
    </source>
</evidence>
<comment type="similarity">
    <text evidence="2">Belongs to the AB hydrolase superfamily. Epoxide hydrolase family.</text>
</comment>
<dbReference type="InterPro" id="IPR000073">
    <property type="entry name" value="AB_hydrolase_1"/>
</dbReference>
<proteinExistence type="inferred from homology"/>